<feature type="region of interest" description="Disordered" evidence="1">
    <location>
        <begin position="263"/>
        <end position="282"/>
    </location>
</feature>
<feature type="compositionally biased region" description="Low complexity" evidence="1">
    <location>
        <begin position="448"/>
        <end position="460"/>
    </location>
</feature>
<dbReference type="EMBL" id="PNEN01000489">
    <property type="protein sequence ID" value="PPJ57619.1"/>
    <property type="molecule type" value="Genomic_DNA"/>
</dbReference>
<dbReference type="OrthoDB" id="5317787at2759"/>
<feature type="compositionally biased region" description="Polar residues" evidence="1">
    <location>
        <begin position="18"/>
        <end position="38"/>
    </location>
</feature>
<sequence>MAALHHRPEIDDMRSAFDSASCQSDQDSERTSYNTSRSGSDRSYRTAATEHSQHSTKRPPRIHYTTCDGKHERTPQYFADRQPQESLRGSVETFASTVASEEDVREELPAPDFGVPEYTQQQRGPAAVPATPADFSELFPSHRRLLIRHDDTTLDGNMNLRVDTEVNIRGQRRDMTLFHLRMHELREREFSLRRYCRDSGREVCHASRKVEKPPMKRPGFQRSLSNALSTLRSKSDSRSPTFPSLKRNDSGYGSLSSSIDNDWEDRASSASATPKQPPAVTTNSIKLEFSNYAQVEIRRTGVKGSKRYEFEYWGVSYAWRRATRRDLEGSPTSYTLTKAGSERSLAHIITAALAPAQIEEERRQGGWIPPCGMRIEDESLVRGQKDVADVIVASGLIALVDDCIKTHFSTRQKLEIVGPKRFLSEIFKRETGSQTSRQSSHEQESRPSSRGTGTTSLRTPARAVSNVI</sequence>
<gene>
    <name evidence="2" type="ORF">CBER1_04798</name>
</gene>
<feature type="compositionally biased region" description="Basic and acidic residues" evidence="1">
    <location>
        <begin position="1"/>
        <end position="15"/>
    </location>
</feature>
<evidence type="ECO:0000313" key="2">
    <source>
        <dbReference type="EMBL" id="PPJ57619.1"/>
    </source>
</evidence>
<feature type="compositionally biased region" description="Polar residues" evidence="1">
    <location>
        <begin position="268"/>
        <end position="282"/>
    </location>
</feature>
<dbReference type="Proteomes" id="UP000237631">
    <property type="component" value="Unassembled WGS sequence"/>
</dbReference>
<evidence type="ECO:0000313" key="3">
    <source>
        <dbReference type="Proteomes" id="UP000237631"/>
    </source>
</evidence>
<dbReference type="AlphaFoldDB" id="A0A2S6CD30"/>
<dbReference type="STRING" id="357750.A0A2S6CD30"/>
<proteinExistence type="predicted"/>
<accession>A0A2S6CD30</accession>
<evidence type="ECO:0000256" key="1">
    <source>
        <dbReference type="SAM" id="MobiDB-lite"/>
    </source>
</evidence>
<feature type="region of interest" description="Disordered" evidence="1">
    <location>
        <begin position="203"/>
        <end position="258"/>
    </location>
</feature>
<keyword evidence="3" id="KW-1185">Reference proteome</keyword>
<protein>
    <submittedName>
        <fullName evidence="2">Uncharacterized protein</fullName>
    </submittedName>
</protein>
<comment type="caution">
    <text evidence="2">The sequence shown here is derived from an EMBL/GenBank/DDBJ whole genome shotgun (WGS) entry which is preliminary data.</text>
</comment>
<name>A0A2S6CD30_9PEZI</name>
<feature type="region of interest" description="Disordered" evidence="1">
    <location>
        <begin position="1"/>
        <end position="63"/>
    </location>
</feature>
<organism evidence="2 3">
    <name type="scientific">Cercospora berteroae</name>
    <dbReference type="NCBI Taxonomy" id="357750"/>
    <lineage>
        <taxon>Eukaryota</taxon>
        <taxon>Fungi</taxon>
        <taxon>Dikarya</taxon>
        <taxon>Ascomycota</taxon>
        <taxon>Pezizomycotina</taxon>
        <taxon>Dothideomycetes</taxon>
        <taxon>Dothideomycetidae</taxon>
        <taxon>Mycosphaerellales</taxon>
        <taxon>Mycosphaerellaceae</taxon>
        <taxon>Cercospora</taxon>
    </lineage>
</organism>
<feature type="region of interest" description="Disordered" evidence="1">
    <location>
        <begin position="429"/>
        <end position="468"/>
    </location>
</feature>
<feature type="compositionally biased region" description="Polar residues" evidence="1">
    <location>
        <begin position="222"/>
        <end position="242"/>
    </location>
</feature>
<feature type="compositionally biased region" description="Basic and acidic residues" evidence="1">
    <location>
        <begin position="203"/>
        <end position="214"/>
    </location>
</feature>
<reference evidence="3" key="1">
    <citation type="journal article" date="2017" name="bioRxiv">
        <title>Conservation of a gene cluster reveals novel cercosporin biosynthetic mechanisms and extends production to the genus Colletotrichum.</title>
        <authorList>
            <person name="de Jonge R."/>
            <person name="Ebert M.K."/>
            <person name="Huitt-Roehl C.R."/>
            <person name="Pal P."/>
            <person name="Suttle J.C."/>
            <person name="Spanner R.E."/>
            <person name="Neubauer J.D."/>
            <person name="Jurick W.M.II."/>
            <person name="Stott K.A."/>
            <person name="Secor G.A."/>
            <person name="Thomma B.P.H.J."/>
            <person name="Van de Peer Y."/>
            <person name="Townsend C.A."/>
            <person name="Bolton M.D."/>
        </authorList>
    </citation>
    <scope>NUCLEOTIDE SEQUENCE [LARGE SCALE GENOMIC DNA]</scope>
    <source>
        <strain evidence="3">CBS538.71</strain>
    </source>
</reference>